<protein>
    <recommendedName>
        <fullName evidence="6">Transport permease protein</fullName>
    </recommendedName>
</protein>
<dbReference type="AlphaFoldDB" id="A0A3N6YF71"/>
<comment type="similarity">
    <text evidence="6">Belongs to the ABC-2 integral membrane protein family.</text>
</comment>
<accession>A0A3N6YF71</accession>
<dbReference type="PROSITE" id="PS51012">
    <property type="entry name" value="ABC_TM2"/>
    <property type="match status" value="1"/>
</dbReference>
<keyword evidence="6" id="KW-0813">Transport</keyword>
<evidence type="ECO:0000256" key="6">
    <source>
        <dbReference type="RuleBase" id="RU361157"/>
    </source>
</evidence>
<name>A0A3N6YF71_9ACTN</name>
<dbReference type="InterPro" id="IPR047817">
    <property type="entry name" value="ABC2_TM_bact-type"/>
</dbReference>
<evidence type="ECO:0000256" key="2">
    <source>
        <dbReference type="ARBA" id="ARBA00022692"/>
    </source>
</evidence>
<feature type="transmembrane region" description="Helical" evidence="6">
    <location>
        <begin position="38"/>
        <end position="54"/>
    </location>
</feature>
<feature type="transmembrane region" description="Helical" evidence="6">
    <location>
        <begin position="150"/>
        <end position="172"/>
    </location>
</feature>
<dbReference type="PIRSF" id="PIRSF006648">
    <property type="entry name" value="DrrB"/>
    <property type="match status" value="1"/>
</dbReference>
<comment type="subcellular location">
    <subcellularLocation>
        <location evidence="6">Cell membrane</location>
        <topology evidence="6">Multi-pass membrane protein</topology>
    </subcellularLocation>
    <subcellularLocation>
        <location evidence="1">Membrane</location>
        <topology evidence="1">Multi-pass membrane protein</topology>
    </subcellularLocation>
</comment>
<dbReference type="InterPro" id="IPR051784">
    <property type="entry name" value="Nod_factor_ABC_transporter"/>
</dbReference>
<keyword evidence="5" id="KW-0046">Antibiotic resistance</keyword>
<reference evidence="8 9" key="1">
    <citation type="submission" date="2018-11" db="EMBL/GenBank/DDBJ databases">
        <authorList>
            <person name="Li F."/>
        </authorList>
    </citation>
    <scope>NUCLEOTIDE SEQUENCE [LARGE SCALE GENOMIC DNA]</scope>
    <source>
        <strain evidence="8 9">YS17T</strain>
    </source>
</reference>
<evidence type="ECO:0000313" key="8">
    <source>
        <dbReference type="EMBL" id="RQN08454.1"/>
    </source>
</evidence>
<evidence type="ECO:0000256" key="3">
    <source>
        <dbReference type="ARBA" id="ARBA00022989"/>
    </source>
</evidence>
<dbReference type="Proteomes" id="UP000275225">
    <property type="component" value="Unassembled WGS sequence"/>
</dbReference>
<keyword evidence="3 6" id="KW-1133">Transmembrane helix</keyword>
<keyword evidence="9" id="KW-1185">Reference proteome</keyword>
<evidence type="ECO:0000256" key="4">
    <source>
        <dbReference type="ARBA" id="ARBA00023136"/>
    </source>
</evidence>
<evidence type="ECO:0000313" key="9">
    <source>
        <dbReference type="Proteomes" id="UP000275225"/>
    </source>
</evidence>
<organism evidence="8 9">
    <name type="scientific">Aeromicrobium camelliae</name>
    <dbReference type="NCBI Taxonomy" id="1538144"/>
    <lineage>
        <taxon>Bacteria</taxon>
        <taxon>Bacillati</taxon>
        <taxon>Actinomycetota</taxon>
        <taxon>Actinomycetes</taxon>
        <taxon>Propionibacteriales</taxon>
        <taxon>Nocardioidaceae</taxon>
        <taxon>Aeromicrobium</taxon>
    </lineage>
</organism>
<keyword evidence="4 6" id="KW-0472">Membrane</keyword>
<evidence type="ECO:0000256" key="5">
    <source>
        <dbReference type="ARBA" id="ARBA00023251"/>
    </source>
</evidence>
<proteinExistence type="inferred from homology"/>
<dbReference type="InterPro" id="IPR013525">
    <property type="entry name" value="ABC2_TM"/>
</dbReference>
<sequence>MMTPLDLSPAPGAAPRGAMLRSQTAMELKLLLRNGEQVLLTIIIPLILLIAGTRSDRIVDLGPGRPIDVITPGVLALAILSTSFTSLAIATGFERRYGVLKRLGASPLPRSGLVIGKIAAVVLVEIAQLALLSVVALLLGWEPAGGVFPWLWLALLAVLGTAAFGSLALLIAGTLRAEATLALANLVYVVLLVGGALLVPLDRYPDAAQSVLGLLPSAALGEGLRDTFAVGAPHWSAVAVLAGWTAVAGALTTRSFTWE</sequence>
<gene>
    <name evidence="8" type="ORF">EHW97_06080</name>
</gene>
<feature type="transmembrane region" description="Helical" evidence="6">
    <location>
        <begin position="234"/>
        <end position="253"/>
    </location>
</feature>
<dbReference type="GO" id="GO:0043190">
    <property type="term" value="C:ATP-binding cassette (ABC) transporter complex"/>
    <property type="evidence" value="ECO:0007669"/>
    <property type="project" value="InterPro"/>
</dbReference>
<dbReference type="GO" id="GO:0046677">
    <property type="term" value="P:response to antibiotic"/>
    <property type="evidence" value="ECO:0007669"/>
    <property type="project" value="UniProtKB-KW"/>
</dbReference>
<dbReference type="InterPro" id="IPR000412">
    <property type="entry name" value="ABC_2_transport"/>
</dbReference>
<feature type="transmembrane region" description="Helical" evidence="6">
    <location>
        <begin position="179"/>
        <end position="199"/>
    </location>
</feature>
<keyword evidence="2 6" id="KW-0812">Transmembrane</keyword>
<dbReference type="Pfam" id="PF01061">
    <property type="entry name" value="ABC2_membrane"/>
    <property type="match status" value="1"/>
</dbReference>
<comment type="caution">
    <text evidence="8">The sequence shown here is derived from an EMBL/GenBank/DDBJ whole genome shotgun (WGS) entry which is preliminary data.</text>
</comment>
<dbReference type="PANTHER" id="PTHR43229:SF2">
    <property type="entry name" value="NODULATION PROTEIN J"/>
    <property type="match status" value="1"/>
</dbReference>
<dbReference type="OrthoDB" id="160207at2"/>
<feature type="domain" description="ABC transmembrane type-2" evidence="7">
    <location>
        <begin position="36"/>
        <end position="259"/>
    </location>
</feature>
<feature type="transmembrane region" description="Helical" evidence="6">
    <location>
        <begin position="114"/>
        <end position="138"/>
    </location>
</feature>
<dbReference type="PANTHER" id="PTHR43229">
    <property type="entry name" value="NODULATION PROTEIN J"/>
    <property type="match status" value="1"/>
</dbReference>
<dbReference type="EMBL" id="RQJX01000006">
    <property type="protein sequence ID" value="RQN08454.1"/>
    <property type="molecule type" value="Genomic_DNA"/>
</dbReference>
<evidence type="ECO:0000256" key="1">
    <source>
        <dbReference type="ARBA" id="ARBA00004141"/>
    </source>
</evidence>
<dbReference type="GO" id="GO:0140359">
    <property type="term" value="F:ABC-type transporter activity"/>
    <property type="evidence" value="ECO:0007669"/>
    <property type="project" value="InterPro"/>
</dbReference>
<keyword evidence="6" id="KW-1003">Cell membrane</keyword>
<evidence type="ECO:0000259" key="7">
    <source>
        <dbReference type="PROSITE" id="PS51012"/>
    </source>
</evidence>
<feature type="transmembrane region" description="Helical" evidence="6">
    <location>
        <begin position="74"/>
        <end position="93"/>
    </location>
</feature>